<dbReference type="GO" id="GO:0000049">
    <property type="term" value="F:tRNA binding"/>
    <property type="evidence" value="ECO:0007669"/>
    <property type="project" value="UniProtKB-UniRule"/>
</dbReference>
<comment type="subunit">
    <text evidence="6">Consists of a catalytic RNA component (M1 or rnpB) and a protein subunit.</text>
</comment>
<dbReference type="EC" id="3.1.26.5" evidence="6 7"/>
<sequence length="115" mass="13330">MKRFPSMKSNEEFQHCYKKGKSYANAYFVMLIVENGLDYSRLGISCSKKVGNSVVRHGISRKLREIFRLHKEIKEGLDIVLVVRQKVAFASYSELEIAYLDLCSRHHILSNGEKF</sequence>
<accession>A0A7W9SGI2</accession>
<dbReference type="EMBL" id="JACHHH010000004">
    <property type="protein sequence ID" value="MBB6040945.1"/>
    <property type="molecule type" value="Genomic_DNA"/>
</dbReference>
<comment type="similarity">
    <text evidence="6">Belongs to the RnpA family.</text>
</comment>
<dbReference type="PANTHER" id="PTHR33992:SF1">
    <property type="entry name" value="RIBONUCLEASE P PROTEIN COMPONENT"/>
    <property type="match status" value="1"/>
</dbReference>
<dbReference type="HAMAP" id="MF_00227">
    <property type="entry name" value="RNase_P"/>
    <property type="match status" value="1"/>
</dbReference>
<dbReference type="SUPFAM" id="SSF54211">
    <property type="entry name" value="Ribosomal protein S5 domain 2-like"/>
    <property type="match status" value="1"/>
</dbReference>
<evidence type="ECO:0000256" key="5">
    <source>
        <dbReference type="ARBA" id="ARBA00022884"/>
    </source>
</evidence>
<keyword evidence="5 6" id="KW-0694">RNA-binding</keyword>
<dbReference type="InterPro" id="IPR014721">
    <property type="entry name" value="Ribsml_uS5_D2-typ_fold_subgr"/>
</dbReference>
<dbReference type="NCBIfam" id="TIGR00188">
    <property type="entry name" value="rnpA"/>
    <property type="match status" value="1"/>
</dbReference>
<dbReference type="GO" id="GO:0030677">
    <property type="term" value="C:ribonuclease P complex"/>
    <property type="evidence" value="ECO:0007669"/>
    <property type="project" value="TreeGrafter"/>
</dbReference>
<proteinExistence type="inferred from homology"/>
<dbReference type="Proteomes" id="UP000522163">
    <property type="component" value="Unassembled WGS sequence"/>
</dbReference>
<evidence type="ECO:0000256" key="2">
    <source>
        <dbReference type="ARBA" id="ARBA00022722"/>
    </source>
</evidence>
<dbReference type="GO" id="GO:0001682">
    <property type="term" value="P:tRNA 5'-leader removal"/>
    <property type="evidence" value="ECO:0007669"/>
    <property type="project" value="UniProtKB-UniRule"/>
</dbReference>
<dbReference type="Gene3D" id="3.30.230.10">
    <property type="match status" value="1"/>
</dbReference>
<dbReference type="Pfam" id="PF00825">
    <property type="entry name" value="Ribonuclease_P"/>
    <property type="match status" value="1"/>
</dbReference>
<evidence type="ECO:0000256" key="7">
    <source>
        <dbReference type="NCBIfam" id="TIGR00188"/>
    </source>
</evidence>
<evidence type="ECO:0000313" key="8">
    <source>
        <dbReference type="EMBL" id="MBB6040945.1"/>
    </source>
</evidence>
<evidence type="ECO:0000256" key="3">
    <source>
        <dbReference type="ARBA" id="ARBA00022759"/>
    </source>
</evidence>
<evidence type="ECO:0000256" key="1">
    <source>
        <dbReference type="ARBA" id="ARBA00022694"/>
    </source>
</evidence>
<comment type="catalytic activity">
    <reaction evidence="6">
        <text>Endonucleolytic cleavage of RNA, removing 5'-extranucleotides from tRNA precursor.</text>
        <dbReference type="EC" id="3.1.26.5"/>
    </reaction>
</comment>
<dbReference type="GeneID" id="85014470"/>
<evidence type="ECO:0000313" key="10">
    <source>
        <dbReference type="Proteomes" id="UP000522163"/>
    </source>
</evidence>
<keyword evidence="4 6" id="KW-0378">Hydrolase</keyword>
<dbReference type="EMBL" id="JABZRB010000002">
    <property type="protein sequence ID" value="MBF1304277.1"/>
    <property type="molecule type" value="Genomic_DNA"/>
</dbReference>
<organism evidence="8 10">
    <name type="scientific">Oribacterium sinus</name>
    <dbReference type="NCBI Taxonomy" id="237576"/>
    <lineage>
        <taxon>Bacteria</taxon>
        <taxon>Bacillati</taxon>
        <taxon>Bacillota</taxon>
        <taxon>Clostridia</taxon>
        <taxon>Lachnospirales</taxon>
        <taxon>Lachnospiraceae</taxon>
        <taxon>Oribacterium</taxon>
    </lineage>
</organism>
<gene>
    <name evidence="6 9" type="primary">rnpA</name>
    <name evidence="8" type="ORF">HNQ46_000917</name>
    <name evidence="9" type="ORF">HXM91_00110</name>
</gene>
<dbReference type="RefSeq" id="WP_007158317.1">
    <property type="nucleotide sequence ID" value="NZ_CAUQIH010000020.1"/>
</dbReference>
<comment type="caution">
    <text evidence="8">The sequence shown here is derived from an EMBL/GenBank/DDBJ whole genome shotgun (WGS) entry which is preliminary data.</text>
</comment>
<name>A0A7W9SGI2_9FIRM</name>
<evidence type="ECO:0000313" key="9">
    <source>
        <dbReference type="EMBL" id="MBF1304277.1"/>
    </source>
</evidence>
<dbReference type="InterPro" id="IPR000100">
    <property type="entry name" value="RNase_P"/>
</dbReference>
<dbReference type="Proteomes" id="UP000780721">
    <property type="component" value="Unassembled WGS sequence"/>
</dbReference>
<dbReference type="PANTHER" id="PTHR33992">
    <property type="entry name" value="RIBONUCLEASE P PROTEIN COMPONENT"/>
    <property type="match status" value="1"/>
</dbReference>
<reference evidence="8 10" key="2">
    <citation type="submission" date="2020-08" db="EMBL/GenBank/DDBJ databases">
        <title>Genomic Encyclopedia of Type Strains, Phase IV (KMG-IV): sequencing the most valuable type-strain genomes for metagenomic binning, comparative biology and taxonomic classification.</title>
        <authorList>
            <person name="Goeker M."/>
        </authorList>
    </citation>
    <scope>NUCLEOTIDE SEQUENCE [LARGE SCALE GENOMIC DNA]</scope>
    <source>
        <strain evidence="8 10">DSM 17245</strain>
    </source>
</reference>
<keyword evidence="2 6" id="KW-0540">Nuclease</keyword>
<dbReference type="GO" id="GO:0042781">
    <property type="term" value="F:3'-tRNA processing endoribonuclease activity"/>
    <property type="evidence" value="ECO:0007669"/>
    <property type="project" value="TreeGrafter"/>
</dbReference>
<evidence type="ECO:0000256" key="6">
    <source>
        <dbReference type="HAMAP-Rule" id="MF_00227"/>
    </source>
</evidence>
<dbReference type="AlphaFoldDB" id="A0A7W9SGI2"/>
<dbReference type="GO" id="GO:0004526">
    <property type="term" value="F:ribonuclease P activity"/>
    <property type="evidence" value="ECO:0007669"/>
    <property type="project" value="UniProtKB-UniRule"/>
</dbReference>
<keyword evidence="3 6" id="KW-0255">Endonuclease</keyword>
<dbReference type="InterPro" id="IPR020568">
    <property type="entry name" value="Ribosomal_Su5_D2-typ_SF"/>
</dbReference>
<keyword evidence="1 6" id="KW-0819">tRNA processing</keyword>
<reference evidence="9" key="1">
    <citation type="submission" date="2020-04" db="EMBL/GenBank/DDBJ databases">
        <title>Deep metagenomics examines the oral microbiome during advanced dental caries in children, revealing novel taxa and co-occurrences with host molecules.</title>
        <authorList>
            <person name="Baker J.L."/>
            <person name="Morton J.T."/>
            <person name="Dinis M."/>
            <person name="Alvarez R."/>
            <person name="Tran N.C."/>
            <person name="Knight R."/>
            <person name="Edlund A."/>
        </authorList>
    </citation>
    <scope>NUCLEOTIDE SEQUENCE</scope>
    <source>
        <strain evidence="9">JCVI_48_bin.5</strain>
    </source>
</reference>
<protein>
    <recommendedName>
        <fullName evidence="6 7">Ribonuclease P protein component</fullName>
        <shortName evidence="6">RNase P protein</shortName>
        <shortName evidence="6">RNaseP protein</shortName>
        <ecNumber evidence="6 7">3.1.26.5</ecNumber>
    </recommendedName>
    <alternativeName>
        <fullName evidence="6">Protein C5</fullName>
    </alternativeName>
</protein>
<comment type="function">
    <text evidence="6">RNaseP catalyzes the removal of the 5'-leader sequence from pre-tRNA to produce the mature 5'-terminus. It can also cleave other RNA substrates such as 4.5S RNA. The protein component plays an auxiliary but essential role in vivo by binding to the 5'-leader sequence and broadening the substrate specificity of the ribozyme.</text>
</comment>
<evidence type="ECO:0000256" key="4">
    <source>
        <dbReference type="ARBA" id="ARBA00022801"/>
    </source>
</evidence>